<dbReference type="SUPFAM" id="SSF103473">
    <property type="entry name" value="MFS general substrate transporter"/>
    <property type="match status" value="1"/>
</dbReference>
<dbReference type="PANTHER" id="PTHR42718">
    <property type="entry name" value="MAJOR FACILITATOR SUPERFAMILY MULTIDRUG TRANSPORTER MFSC"/>
    <property type="match status" value="1"/>
</dbReference>
<keyword evidence="3 7" id="KW-0812">Transmembrane</keyword>
<evidence type="ECO:0000256" key="7">
    <source>
        <dbReference type="SAM" id="Phobius"/>
    </source>
</evidence>
<feature type="compositionally biased region" description="Basic and acidic residues" evidence="6">
    <location>
        <begin position="37"/>
        <end position="47"/>
    </location>
</feature>
<accession>A0A167ATV2</accession>
<dbReference type="Gene3D" id="1.20.1720.10">
    <property type="entry name" value="Multidrug resistance protein D"/>
    <property type="match status" value="1"/>
</dbReference>
<dbReference type="AlphaFoldDB" id="A0A167ATV2"/>
<feature type="transmembrane region" description="Helical" evidence="7">
    <location>
        <begin position="103"/>
        <end position="120"/>
    </location>
</feature>
<proteinExistence type="predicted"/>
<evidence type="ECO:0000313" key="9">
    <source>
        <dbReference type="Proteomes" id="UP000076584"/>
    </source>
</evidence>
<comment type="subcellular location">
    <subcellularLocation>
        <location evidence="1">Membrane</location>
        <topology evidence="1">Multi-pass membrane protein</topology>
    </subcellularLocation>
</comment>
<keyword evidence="5 7" id="KW-0472">Membrane</keyword>
<feature type="non-terminal residue" evidence="8">
    <location>
        <position position="1"/>
    </location>
</feature>
<reference evidence="8 9" key="1">
    <citation type="submission" date="2015-06" db="EMBL/GenBank/DDBJ databases">
        <title>Survival trade-offs in plant roots during colonization by closely related pathogenic and mutualistic fungi.</title>
        <authorList>
            <person name="Hacquard S."/>
            <person name="Kracher B."/>
            <person name="Hiruma K."/>
            <person name="Weinman A."/>
            <person name="Muench P."/>
            <person name="Garrido Oter R."/>
            <person name="Ver Loren van Themaat E."/>
            <person name="Dallerey J.-F."/>
            <person name="Damm U."/>
            <person name="Henrissat B."/>
            <person name="Lespinet O."/>
            <person name="Thon M."/>
            <person name="Kemen E."/>
            <person name="McHardy A.C."/>
            <person name="Schulze-Lefert P."/>
            <person name="O'Connell R.J."/>
        </authorList>
    </citation>
    <scope>NUCLEOTIDE SEQUENCE [LARGE SCALE GENOMIC DNA]</scope>
    <source>
        <strain evidence="8 9">MAFF 238704</strain>
    </source>
</reference>
<comment type="caution">
    <text evidence="8">The sequence shown here is derived from an EMBL/GenBank/DDBJ whole genome shotgun (WGS) entry which is preliminary data.</text>
</comment>
<evidence type="ECO:0000256" key="1">
    <source>
        <dbReference type="ARBA" id="ARBA00004141"/>
    </source>
</evidence>
<evidence type="ECO:0000256" key="2">
    <source>
        <dbReference type="ARBA" id="ARBA00022448"/>
    </source>
</evidence>
<evidence type="ECO:0000256" key="5">
    <source>
        <dbReference type="ARBA" id="ARBA00023136"/>
    </source>
</evidence>
<evidence type="ECO:0000313" key="8">
    <source>
        <dbReference type="EMBL" id="KZL80519.1"/>
    </source>
</evidence>
<evidence type="ECO:0000256" key="4">
    <source>
        <dbReference type="ARBA" id="ARBA00022989"/>
    </source>
</evidence>
<sequence>LYLAYVNAKMAGLRIHDKAYKVIPDEKDVDIIINRDTSDTMDPEKGPRTSTVMSPESHHRRWTRQRQQGPPKAGFDLETLSVQAAVIILPTIGQDIGTPEARLQWVVSAYSLTLGCFLLLRDRITDMYDKRINFVAETASLAVMAFFFASFNNVLIFATLFYQNYQARSTLTTT</sequence>
<protein>
    <submittedName>
        <fullName evidence="8">Major facilitator superfamily transporter</fullName>
    </submittedName>
</protein>
<keyword evidence="4 7" id="KW-1133">Transmembrane helix</keyword>
<evidence type="ECO:0000256" key="3">
    <source>
        <dbReference type="ARBA" id="ARBA00022692"/>
    </source>
</evidence>
<feature type="region of interest" description="Disordered" evidence="6">
    <location>
        <begin position="37"/>
        <end position="72"/>
    </location>
</feature>
<keyword evidence="9" id="KW-1185">Reference proteome</keyword>
<dbReference type="EMBL" id="LFIW01001893">
    <property type="protein sequence ID" value="KZL80519.1"/>
    <property type="molecule type" value="Genomic_DNA"/>
</dbReference>
<dbReference type="Proteomes" id="UP000076584">
    <property type="component" value="Unassembled WGS sequence"/>
</dbReference>
<dbReference type="PANTHER" id="PTHR42718:SF9">
    <property type="entry name" value="MAJOR FACILITATOR SUPERFAMILY MULTIDRUG TRANSPORTER MFSC"/>
    <property type="match status" value="1"/>
</dbReference>
<organism evidence="8 9">
    <name type="scientific">Colletotrichum incanum</name>
    <name type="common">Soybean anthracnose fungus</name>
    <dbReference type="NCBI Taxonomy" id="1573173"/>
    <lineage>
        <taxon>Eukaryota</taxon>
        <taxon>Fungi</taxon>
        <taxon>Dikarya</taxon>
        <taxon>Ascomycota</taxon>
        <taxon>Pezizomycotina</taxon>
        <taxon>Sordariomycetes</taxon>
        <taxon>Hypocreomycetidae</taxon>
        <taxon>Glomerellales</taxon>
        <taxon>Glomerellaceae</taxon>
        <taxon>Colletotrichum</taxon>
        <taxon>Colletotrichum spaethianum species complex</taxon>
    </lineage>
</organism>
<dbReference type="InterPro" id="IPR036259">
    <property type="entry name" value="MFS_trans_sf"/>
</dbReference>
<name>A0A167ATV2_COLIC</name>
<dbReference type="GO" id="GO:0016020">
    <property type="term" value="C:membrane"/>
    <property type="evidence" value="ECO:0007669"/>
    <property type="project" value="UniProtKB-SubCell"/>
</dbReference>
<gene>
    <name evidence="8" type="ORF">CI238_11434</name>
</gene>
<evidence type="ECO:0000256" key="6">
    <source>
        <dbReference type="SAM" id="MobiDB-lite"/>
    </source>
</evidence>
<keyword evidence="2" id="KW-0813">Transport</keyword>
<feature type="transmembrane region" description="Helical" evidence="7">
    <location>
        <begin position="141"/>
        <end position="162"/>
    </location>
</feature>